<feature type="region of interest" description="Disordered" evidence="5">
    <location>
        <begin position="229"/>
        <end position="298"/>
    </location>
</feature>
<dbReference type="GO" id="GO:0034058">
    <property type="term" value="P:endosomal vesicle fusion"/>
    <property type="evidence" value="ECO:0007669"/>
    <property type="project" value="TreeGrafter"/>
</dbReference>
<reference evidence="7" key="1">
    <citation type="submission" date="2020-06" db="EMBL/GenBank/DDBJ databases">
        <authorList>
            <person name="Onetto C."/>
        </authorList>
    </citation>
    <scope>NUCLEOTIDE SEQUENCE</scope>
</reference>
<name>A0A9N8KAC2_9PEZI</name>
<evidence type="ECO:0000256" key="2">
    <source>
        <dbReference type="ARBA" id="ARBA00022448"/>
    </source>
</evidence>
<dbReference type="GO" id="GO:0016020">
    <property type="term" value="C:membrane"/>
    <property type="evidence" value="ECO:0007669"/>
    <property type="project" value="TreeGrafter"/>
</dbReference>
<accession>A0A9N8KAC2</accession>
<comment type="subcellular location">
    <subcellularLocation>
        <location evidence="1">Cytoplasm</location>
    </subcellularLocation>
</comment>
<evidence type="ECO:0000256" key="3">
    <source>
        <dbReference type="ARBA" id="ARBA00022490"/>
    </source>
</evidence>
<proteinExistence type="predicted"/>
<dbReference type="InterPro" id="IPR001180">
    <property type="entry name" value="CNH_dom"/>
</dbReference>
<evidence type="ECO:0000256" key="1">
    <source>
        <dbReference type="ARBA" id="ARBA00004496"/>
    </source>
</evidence>
<evidence type="ECO:0000256" key="5">
    <source>
        <dbReference type="SAM" id="MobiDB-lite"/>
    </source>
</evidence>
<evidence type="ECO:0000313" key="8">
    <source>
        <dbReference type="Proteomes" id="UP000745764"/>
    </source>
</evidence>
<sequence length="1064" mass="117791">MDAAAGDGAYVLRDLMRNAPLSPDGEEEHDVYITCVDAWDGNLYIGTSAGEILHFVSIPSPDSDQPTYILASRIQPEHSNKYNDSLPLVEQILLLPSVGKACVLCHGTLTFYTLPELSPAFGGKIKQSDCTWVGGLDRDLDGKDLDPADGCIIVICLRQKLRVIRIMEQGSPRKIRDIELGNCLDIQRRADLACVADGTSYALLDIVNQRKIDLFPISSFSDLASGHRIASVGGAPQTPGRQTPDRLHPNDSPLPWPHRAASRQALSPSPTRPLASPSLDTDGKILPPTPQVEQPPLPPSVLHSSLKPHISTPTPNEFLLTTGTSPDDPAVGMFVNLDGDVVRGTIQFESYPDSIIVDSQASDPSMPQMPGEMSQEGYVIAVVRREKDGAVEKIVEYQRWDVDPADNQYHKDYLSLPDSDMSRAQMALREATTSTNLSLPSVGKALSLRRLYLHQATPDETATEVKRNNDEDKLIDRFSTIQTKVLLFASDSIWWLVRNPLVVQLETRLSAAVNTADDAFTVQRTQVQAVINSIRASLLLLIDLILKTNQGAIASETDKRATHDALVEGEIDPRIILSIIPVLSDEVVEGPQGLWIPGGLKNAIDQFKAQYHADTINQDPQGFGSVADEKQVFHTVDAALLSLLLMLDSNTFPGPAIPGSIRAELNDVVDQGVECFDRAVELLEQHKRLYVLSRLYQSRRMVGQVLSTWRRILESSEDMGGELIDGELDVRKYVTRIKDIELVKDYGTWLANRNPSLGVQIFADENARVRFTPAEAVDLLKERAPAAVKDYLEHLVFGKNQNQYANDLIYFYLDTVTKAISDPSTSARDILLTSYHTYRALFPPKPTYSQFILDNSLPDTWWQNRLRLLQLIGGSSVYDVEALSGRLEPYSEVFVPEMIVLAARRDEHQKALRLLVHGLADFDTAVRYCLLGGSSIFHPASSSSTLPSPSKEEQQILFSHLLHCYLGLEDKNQILERVAELLERFGSWFDVAEVLPLLSPSWPLEHFGTFIASAMGRLVSERNETVIVRALAGAQNLRIAVDVVEKIEKEGATWESVKKDSGVA</sequence>
<keyword evidence="3" id="KW-0963">Cytoplasm</keyword>
<dbReference type="GO" id="GO:0006914">
    <property type="term" value="P:autophagy"/>
    <property type="evidence" value="ECO:0007669"/>
    <property type="project" value="TreeGrafter"/>
</dbReference>
<dbReference type="Proteomes" id="UP000745764">
    <property type="component" value="Unassembled WGS sequence"/>
</dbReference>
<keyword evidence="8" id="KW-1185">Reference proteome</keyword>
<evidence type="ECO:0000313" key="7">
    <source>
        <dbReference type="EMBL" id="CAD0108042.1"/>
    </source>
</evidence>
<dbReference type="GO" id="GO:0015031">
    <property type="term" value="P:protein transport"/>
    <property type="evidence" value="ECO:0007669"/>
    <property type="project" value="UniProtKB-KW"/>
</dbReference>
<gene>
    <name evidence="7" type="ORF">AWRI4620_LOCUS2297</name>
</gene>
<feature type="domain" description="CNH" evidence="6">
    <location>
        <begin position="30"/>
        <end position="410"/>
    </location>
</feature>
<feature type="compositionally biased region" description="Pro residues" evidence="5">
    <location>
        <begin position="287"/>
        <end position="298"/>
    </location>
</feature>
<protein>
    <recommendedName>
        <fullName evidence="6">CNH domain-containing protein</fullName>
    </recommendedName>
</protein>
<keyword evidence="4" id="KW-0653">Protein transport</keyword>
<dbReference type="InterPro" id="IPR032914">
    <property type="entry name" value="Vam6/VPS39/TRAP1"/>
</dbReference>
<dbReference type="OrthoDB" id="5325112at2759"/>
<comment type="caution">
    <text evidence="7">The sequence shown here is derived from an EMBL/GenBank/DDBJ whole genome shotgun (WGS) entry which is preliminary data.</text>
</comment>
<dbReference type="PANTHER" id="PTHR12894">
    <property type="entry name" value="CNH DOMAIN CONTAINING"/>
    <property type="match status" value="1"/>
</dbReference>
<dbReference type="PANTHER" id="PTHR12894:SF27">
    <property type="entry name" value="TRANSFORMING GROWTH FACTOR-BETA RECEPTOR-ASSOCIATED PROTEIN 1"/>
    <property type="match status" value="1"/>
</dbReference>
<organism evidence="7 8">
    <name type="scientific">Aureobasidium uvarum</name>
    <dbReference type="NCBI Taxonomy" id="2773716"/>
    <lineage>
        <taxon>Eukaryota</taxon>
        <taxon>Fungi</taxon>
        <taxon>Dikarya</taxon>
        <taxon>Ascomycota</taxon>
        <taxon>Pezizomycotina</taxon>
        <taxon>Dothideomycetes</taxon>
        <taxon>Dothideomycetidae</taxon>
        <taxon>Dothideales</taxon>
        <taxon>Saccotheciaceae</taxon>
        <taxon>Aureobasidium</taxon>
    </lineage>
</organism>
<dbReference type="PROSITE" id="PS50219">
    <property type="entry name" value="CNH"/>
    <property type="match status" value="1"/>
</dbReference>
<dbReference type="GO" id="GO:0005737">
    <property type="term" value="C:cytoplasm"/>
    <property type="evidence" value="ECO:0007669"/>
    <property type="project" value="UniProtKB-SubCell"/>
</dbReference>
<dbReference type="EMBL" id="CAINUL010000002">
    <property type="protein sequence ID" value="CAD0108042.1"/>
    <property type="molecule type" value="Genomic_DNA"/>
</dbReference>
<evidence type="ECO:0000256" key="4">
    <source>
        <dbReference type="ARBA" id="ARBA00022927"/>
    </source>
</evidence>
<dbReference type="AlphaFoldDB" id="A0A9N8KAC2"/>
<keyword evidence="2" id="KW-0813">Transport</keyword>
<evidence type="ECO:0000259" key="6">
    <source>
        <dbReference type="PROSITE" id="PS50219"/>
    </source>
</evidence>